<dbReference type="Proteomes" id="UP000034835">
    <property type="component" value="Unassembled WGS sequence"/>
</dbReference>
<dbReference type="InterPro" id="IPR044925">
    <property type="entry name" value="His-Me_finger_sf"/>
</dbReference>
<evidence type="ECO:0008006" key="3">
    <source>
        <dbReference type="Google" id="ProtNLM"/>
    </source>
</evidence>
<proteinExistence type="predicted"/>
<name>A0A0G1JKA8_9BACT</name>
<dbReference type="Gene3D" id="3.90.75.10">
    <property type="entry name" value="Homing Intron 3 (I-ppo) Encoded Endonuclease, Chain A"/>
    <property type="match status" value="1"/>
</dbReference>
<dbReference type="InterPro" id="IPR044930">
    <property type="entry name" value="Homing_endonuclease_His-Me"/>
</dbReference>
<comment type="caution">
    <text evidence="1">The sequence shown here is derived from an EMBL/GenBank/DDBJ whole genome shotgun (WGS) entry which is preliminary data.</text>
</comment>
<dbReference type="EMBL" id="LCJG01000055">
    <property type="protein sequence ID" value="KKT71813.1"/>
    <property type="molecule type" value="Genomic_DNA"/>
</dbReference>
<gene>
    <name evidence="1" type="ORF">UW68_C0055G0006</name>
</gene>
<protein>
    <recommendedName>
        <fullName evidence="3">HNH nuclease domain-containing protein</fullName>
    </recommendedName>
</protein>
<dbReference type="SUPFAM" id="SSF54060">
    <property type="entry name" value="His-Me finger endonucleases"/>
    <property type="match status" value="1"/>
</dbReference>
<dbReference type="GO" id="GO:0004519">
    <property type="term" value="F:endonuclease activity"/>
    <property type="evidence" value="ECO:0007669"/>
    <property type="project" value="InterPro"/>
</dbReference>
<accession>A0A0G1JKA8</accession>
<dbReference type="STRING" id="1618384.UW68_C0055G0006"/>
<evidence type="ECO:0000313" key="1">
    <source>
        <dbReference type="EMBL" id="KKT71813.1"/>
    </source>
</evidence>
<reference evidence="1 2" key="1">
    <citation type="journal article" date="2015" name="Nature">
        <title>rRNA introns, odd ribosomes, and small enigmatic genomes across a large radiation of phyla.</title>
        <authorList>
            <person name="Brown C.T."/>
            <person name="Hug L.A."/>
            <person name="Thomas B.C."/>
            <person name="Sharon I."/>
            <person name="Castelle C.J."/>
            <person name="Singh A."/>
            <person name="Wilkins M.J."/>
            <person name="Williams K.H."/>
            <person name="Banfield J.F."/>
        </authorList>
    </citation>
    <scope>NUCLEOTIDE SEQUENCE [LARGE SCALE GENOMIC DNA]</scope>
</reference>
<evidence type="ECO:0000313" key="2">
    <source>
        <dbReference type="Proteomes" id="UP000034835"/>
    </source>
</evidence>
<dbReference type="AlphaFoldDB" id="A0A0G1JKA8"/>
<organism evidence="1 2">
    <name type="scientific">Candidatus Collierbacteria bacterium GW2011_GWB1_44_6</name>
    <dbReference type="NCBI Taxonomy" id="1618384"/>
    <lineage>
        <taxon>Bacteria</taxon>
        <taxon>Candidatus Collieribacteriota</taxon>
    </lineage>
</organism>
<sequence>MRQPLAERFFDKIQIGGDDDCWLWIGAKFLGGYGSIWYQGQNRRATRILYILLGNEVPAKFDVLHSCDNPPCMNPRHHFRGTRADNCRDMGKKGRACKGSQQWNARLTEKDIPYIRELRRNGKLYKEIAAKFDVHPVTIGDIFRRSTWKHL</sequence>